<gene>
    <name evidence="2" type="ORF">TNCT_251</name>
</gene>
<proteinExistence type="predicted"/>
<sequence length="247" mass="28166">MMEHLKGELASFYPFPNPNCHVFNRIPDLSLPADGVLSWNIIRGPDYKKPTTKTTNSTQNKSKKQTNKDSFTSPSKTKKLKITDHPNFRTDAPIELKNKYDALATSDSEPSTPAQHPSPPTKTPPIMLKYETTYTTLVADLLKKYPDLTFKLAGEFLKLFTTNTDNYRAITNYLTEKGQQYYDPPLASRPRKIVIKGLPISSDIVDIKKNLTEQCFEVEKVAQLTKSKTKYKLPKDLLPLNCENRYF</sequence>
<organism evidence="2 3">
    <name type="scientific">Trichonephila clavata</name>
    <name type="common">Joro spider</name>
    <name type="synonym">Nephila clavata</name>
    <dbReference type="NCBI Taxonomy" id="2740835"/>
    <lineage>
        <taxon>Eukaryota</taxon>
        <taxon>Metazoa</taxon>
        <taxon>Ecdysozoa</taxon>
        <taxon>Arthropoda</taxon>
        <taxon>Chelicerata</taxon>
        <taxon>Arachnida</taxon>
        <taxon>Araneae</taxon>
        <taxon>Araneomorphae</taxon>
        <taxon>Entelegynae</taxon>
        <taxon>Araneoidea</taxon>
        <taxon>Nephilidae</taxon>
        <taxon>Trichonephila</taxon>
    </lineage>
</organism>
<comment type="caution">
    <text evidence="2">The sequence shown here is derived from an EMBL/GenBank/DDBJ whole genome shotgun (WGS) entry which is preliminary data.</text>
</comment>
<reference evidence="2" key="1">
    <citation type="submission" date="2020-07" db="EMBL/GenBank/DDBJ databases">
        <title>Multicomponent nature underlies the extraordinary mechanical properties of spider dragline silk.</title>
        <authorList>
            <person name="Kono N."/>
            <person name="Nakamura H."/>
            <person name="Mori M."/>
            <person name="Yoshida Y."/>
            <person name="Ohtoshi R."/>
            <person name="Malay A.D."/>
            <person name="Moran D.A.P."/>
            <person name="Tomita M."/>
            <person name="Numata K."/>
            <person name="Arakawa K."/>
        </authorList>
    </citation>
    <scope>NUCLEOTIDE SEQUENCE</scope>
</reference>
<evidence type="ECO:0008006" key="4">
    <source>
        <dbReference type="Google" id="ProtNLM"/>
    </source>
</evidence>
<dbReference type="AlphaFoldDB" id="A0A8X6GSR9"/>
<name>A0A8X6GSR9_TRICU</name>
<evidence type="ECO:0000256" key="1">
    <source>
        <dbReference type="SAM" id="MobiDB-lite"/>
    </source>
</evidence>
<keyword evidence="3" id="KW-1185">Reference proteome</keyword>
<accession>A0A8X6GSR9</accession>
<evidence type="ECO:0000313" key="2">
    <source>
        <dbReference type="EMBL" id="GFQ73059.1"/>
    </source>
</evidence>
<feature type="compositionally biased region" description="Polar residues" evidence="1">
    <location>
        <begin position="105"/>
        <end position="115"/>
    </location>
</feature>
<feature type="region of interest" description="Disordered" evidence="1">
    <location>
        <begin position="45"/>
        <end position="88"/>
    </location>
</feature>
<evidence type="ECO:0000313" key="3">
    <source>
        <dbReference type="Proteomes" id="UP000887116"/>
    </source>
</evidence>
<protein>
    <recommendedName>
        <fullName evidence="4">Pre-C2HC domain-containing protein</fullName>
    </recommendedName>
</protein>
<dbReference type="Proteomes" id="UP000887116">
    <property type="component" value="Unassembled WGS sequence"/>
</dbReference>
<dbReference type="EMBL" id="BMAO01011351">
    <property type="protein sequence ID" value="GFQ73059.1"/>
    <property type="molecule type" value="Genomic_DNA"/>
</dbReference>
<feature type="region of interest" description="Disordered" evidence="1">
    <location>
        <begin position="104"/>
        <end position="126"/>
    </location>
</feature>
<dbReference type="OrthoDB" id="8123891at2759"/>